<keyword evidence="8" id="KW-1185">Reference proteome</keyword>
<dbReference type="InterPro" id="IPR050399">
    <property type="entry name" value="HPr"/>
</dbReference>
<dbReference type="PANTHER" id="PTHR33705">
    <property type="entry name" value="PHOSPHOCARRIER PROTEIN HPR"/>
    <property type="match status" value="1"/>
</dbReference>
<dbReference type="PANTHER" id="PTHR33705:SF2">
    <property type="entry name" value="PHOSPHOCARRIER PROTEIN NPR"/>
    <property type="match status" value="1"/>
</dbReference>
<feature type="domain" description="HPr" evidence="6">
    <location>
        <begin position="1"/>
        <end position="87"/>
    </location>
</feature>
<evidence type="ECO:0000313" key="7">
    <source>
        <dbReference type="EMBL" id="SFN85495.1"/>
    </source>
</evidence>
<dbReference type="Pfam" id="PF00381">
    <property type="entry name" value="PTS-HPr"/>
    <property type="match status" value="1"/>
</dbReference>
<evidence type="ECO:0000313" key="8">
    <source>
        <dbReference type="Proteomes" id="UP000198806"/>
    </source>
</evidence>
<dbReference type="NCBIfam" id="TIGR01003">
    <property type="entry name" value="PTS_HPr_family"/>
    <property type="match status" value="1"/>
</dbReference>
<dbReference type="OrthoDB" id="9809047at2"/>
<dbReference type="InterPro" id="IPR035895">
    <property type="entry name" value="HPr-like_sf"/>
</dbReference>
<organism evidence="7 8">
    <name type="scientific">Anaerocolumna aminovalerica</name>
    <dbReference type="NCBI Taxonomy" id="1527"/>
    <lineage>
        <taxon>Bacteria</taxon>
        <taxon>Bacillati</taxon>
        <taxon>Bacillota</taxon>
        <taxon>Clostridia</taxon>
        <taxon>Lachnospirales</taxon>
        <taxon>Lachnospiraceae</taxon>
        <taxon>Anaerocolumna</taxon>
    </lineage>
</organism>
<evidence type="ECO:0000256" key="4">
    <source>
        <dbReference type="ARBA" id="ARBA00022490"/>
    </source>
</evidence>
<evidence type="ECO:0000256" key="1">
    <source>
        <dbReference type="ARBA" id="ARBA00003681"/>
    </source>
</evidence>
<dbReference type="GO" id="GO:0009401">
    <property type="term" value="P:phosphoenolpyruvate-dependent sugar phosphotransferase system"/>
    <property type="evidence" value="ECO:0007669"/>
    <property type="project" value="UniProtKB-KW"/>
</dbReference>
<accession>A0A1I5CEN1</accession>
<dbReference type="InterPro" id="IPR000032">
    <property type="entry name" value="HPr-like"/>
</dbReference>
<dbReference type="SUPFAM" id="SSF55594">
    <property type="entry name" value="HPr-like"/>
    <property type="match status" value="1"/>
</dbReference>
<evidence type="ECO:0000256" key="5">
    <source>
        <dbReference type="ARBA" id="ARBA00022683"/>
    </source>
</evidence>
<dbReference type="Gene3D" id="3.30.1340.10">
    <property type="entry name" value="HPr-like"/>
    <property type="match status" value="1"/>
</dbReference>
<dbReference type="PROSITE" id="PS51350">
    <property type="entry name" value="PTS_HPR_DOM"/>
    <property type="match status" value="1"/>
</dbReference>
<dbReference type="CDD" id="cd00367">
    <property type="entry name" value="PTS-HPr_like"/>
    <property type="match status" value="1"/>
</dbReference>
<protein>
    <recommendedName>
        <fullName evidence="3">Phosphocarrier protein HPr</fullName>
    </recommendedName>
</protein>
<dbReference type="Proteomes" id="UP000198806">
    <property type="component" value="Unassembled WGS sequence"/>
</dbReference>
<keyword evidence="4" id="KW-0963">Cytoplasm</keyword>
<dbReference type="PRINTS" id="PR00107">
    <property type="entry name" value="PHOSPHOCPHPR"/>
</dbReference>
<proteinExistence type="predicted"/>
<dbReference type="EMBL" id="FOWD01000003">
    <property type="protein sequence ID" value="SFN85495.1"/>
    <property type="molecule type" value="Genomic_DNA"/>
</dbReference>
<evidence type="ECO:0000256" key="3">
    <source>
        <dbReference type="ARBA" id="ARBA00020422"/>
    </source>
</evidence>
<keyword evidence="5" id="KW-0598">Phosphotransferase system</keyword>
<name>A0A1I5CEN1_9FIRM</name>
<evidence type="ECO:0000259" key="6">
    <source>
        <dbReference type="PROSITE" id="PS51350"/>
    </source>
</evidence>
<dbReference type="InterPro" id="IPR001020">
    <property type="entry name" value="PTS_HPr_His_P_site"/>
</dbReference>
<reference evidence="7 8" key="1">
    <citation type="submission" date="2016-10" db="EMBL/GenBank/DDBJ databases">
        <authorList>
            <person name="de Groot N.N."/>
        </authorList>
    </citation>
    <scope>NUCLEOTIDE SEQUENCE [LARGE SCALE GENOMIC DNA]</scope>
    <source>
        <strain evidence="7 8">DSM 1283</strain>
    </source>
</reference>
<comment type="function">
    <text evidence="1">General (non sugar-specific) component of the phosphoenolpyruvate-dependent sugar phosphotransferase system (sugar PTS). This major carbohydrate active-transport system catalyzes the phosphorylation of incoming sugar substrates concomitantly with their translocation across the cell membrane. The phosphoryl group from phosphoenolpyruvate (PEP) is transferred to the phosphoryl carrier protein HPr by enzyme I. Phospho-HPr then transfers it to the PTS EIIA domain.</text>
</comment>
<dbReference type="PROSITE" id="PS00369">
    <property type="entry name" value="PTS_HPR_HIS"/>
    <property type="match status" value="1"/>
</dbReference>
<dbReference type="AlphaFoldDB" id="A0A1I5CEN1"/>
<dbReference type="STRING" id="1527.SAMN04489757_10320"/>
<sequence>MVSKNVVVKNKSGLHARPASELARTAMKCNSDVTIKVGERKINPKSILNLMAAAIKCGTEITVECTGDTEVEDLNAIVSSIENGLGE</sequence>
<dbReference type="GO" id="GO:0005737">
    <property type="term" value="C:cytoplasm"/>
    <property type="evidence" value="ECO:0007669"/>
    <property type="project" value="UniProtKB-SubCell"/>
</dbReference>
<evidence type="ECO:0000256" key="2">
    <source>
        <dbReference type="ARBA" id="ARBA00004496"/>
    </source>
</evidence>
<gene>
    <name evidence="7" type="ORF">SAMN04489757_10320</name>
</gene>
<comment type="subcellular location">
    <subcellularLocation>
        <location evidence="2">Cytoplasm</location>
    </subcellularLocation>
</comment>
<dbReference type="RefSeq" id="WP_091684151.1">
    <property type="nucleotide sequence ID" value="NZ_BAABFM010000006.1"/>
</dbReference>